<evidence type="ECO:0000256" key="3">
    <source>
        <dbReference type="ARBA" id="ARBA00022801"/>
    </source>
</evidence>
<keyword evidence="3 8" id="KW-0378">Hydrolase</keyword>
<evidence type="ECO:0000259" key="7">
    <source>
        <dbReference type="Pfam" id="PF00884"/>
    </source>
</evidence>
<dbReference type="GO" id="GO:0008449">
    <property type="term" value="F:N-acetylglucosamine-6-sulfatase activity"/>
    <property type="evidence" value="ECO:0007669"/>
    <property type="project" value="InterPro"/>
</dbReference>
<dbReference type="PANTHER" id="PTHR43108">
    <property type="entry name" value="N-ACETYLGLUCOSAMINE-6-SULFATASE FAMILY MEMBER"/>
    <property type="match status" value="1"/>
</dbReference>
<dbReference type="CDD" id="cd16147">
    <property type="entry name" value="G6S"/>
    <property type="match status" value="1"/>
</dbReference>
<evidence type="ECO:0000256" key="6">
    <source>
        <dbReference type="SAM" id="MobiDB-lite"/>
    </source>
</evidence>
<keyword evidence="4" id="KW-0325">Glycoprotein</keyword>
<feature type="modified residue" description="3-oxoalanine (Cys)" evidence="5">
    <location>
        <position position="45"/>
    </location>
</feature>
<sequence length="473" mass="51584">MTPNVVLIVADDLDARSWEAMPYLSSLLRERGTTFSRCYATTPICGPSRASILRGQYAHNHGVLRNGGENGGFPAFHAAGHEASTIATWLQEAGYTTGLVGKYLNGYPRISRRRGDPVPRTYVPPGWDEWYGVMDRGARGGPDFILNENGWEVAYEDGLDSYSTDVLARHAVDFLDRAAVADAPFFLYLATLVPHAPAVPAARHAAAFPDASAPRPPSFDEPDVTDKPAHLRDAPRLSPDQIRAIDESHANRLRSLLSLDELIDRVVATLRGRGVLDTTYLIVTSDHGWHQGEHRLPLGKETPYEESIRVPLGVIGPGVAAGRIADDLALNIDLAPTVADLAGAEVPPFVDGRSLTPILHGETLESPRRCFLVEHASAGRTRAYPGLGEMPVVPTYQAVRCRDDQGDILYVEYVTGECELYDLSADPFQLDNRALGTSDDLLLRCAERLAGLRHCASTRCRAIEDVPLDPAIN</sequence>
<name>A0A6J4TX78_9BACT</name>
<dbReference type="InterPro" id="IPR000917">
    <property type="entry name" value="Sulfatase_N"/>
</dbReference>
<gene>
    <name evidence="8" type="ORF">AVDCRST_MAG59-148</name>
</gene>
<feature type="region of interest" description="Disordered" evidence="6">
    <location>
        <begin position="209"/>
        <end position="233"/>
    </location>
</feature>
<dbReference type="SUPFAM" id="SSF53649">
    <property type="entry name" value="Alkaline phosphatase-like"/>
    <property type="match status" value="1"/>
</dbReference>
<dbReference type="PROSITE" id="PS00523">
    <property type="entry name" value="SULFATASE_1"/>
    <property type="match status" value="1"/>
</dbReference>
<dbReference type="InterPro" id="IPR017850">
    <property type="entry name" value="Alkaline_phosphatase_core_sf"/>
</dbReference>
<evidence type="ECO:0000256" key="4">
    <source>
        <dbReference type="ARBA" id="ARBA00023180"/>
    </source>
</evidence>
<evidence type="ECO:0000256" key="1">
    <source>
        <dbReference type="ARBA" id="ARBA00008779"/>
    </source>
</evidence>
<dbReference type="EMBL" id="CADCWF010000007">
    <property type="protein sequence ID" value="CAA9534543.1"/>
    <property type="molecule type" value="Genomic_DNA"/>
</dbReference>
<keyword evidence="2" id="KW-0732">Signal</keyword>
<dbReference type="PIRSF" id="PIRSF036666">
    <property type="entry name" value="G6S"/>
    <property type="match status" value="1"/>
</dbReference>
<dbReference type="Pfam" id="PF00884">
    <property type="entry name" value="Sulfatase"/>
    <property type="match status" value="1"/>
</dbReference>
<dbReference type="InterPro" id="IPR024607">
    <property type="entry name" value="Sulfatase_CS"/>
</dbReference>
<feature type="compositionally biased region" description="Basic and acidic residues" evidence="6">
    <location>
        <begin position="224"/>
        <end position="233"/>
    </location>
</feature>
<protein>
    <submittedName>
        <fullName evidence="8">Choline-sulfatase</fullName>
        <ecNumber evidence="8">3.1.6.6</ecNumber>
    </submittedName>
</protein>
<dbReference type="GO" id="GO:0030203">
    <property type="term" value="P:glycosaminoglycan metabolic process"/>
    <property type="evidence" value="ECO:0007669"/>
    <property type="project" value="InterPro"/>
</dbReference>
<feature type="domain" description="Sulfatase N-terminal" evidence="7">
    <location>
        <begin position="3"/>
        <end position="344"/>
    </location>
</feature>
<organism evidence="8">
    <name type="scientific">uncultured Thermomicrobiales bacterium</name>
    <dbReference type="NCBI Taxonomy" id="1645740"/>
    <lineage>
        <taxon>Bacteria</taxon>
        <taxon>Pseudomonadati</taxon>
        <taxon>Thermomicrobiota</taxon>
        <taxon>Thermomicrobia</taxon>
        <taxon>Thermomicrobiales</taxon>
        <taxon>environmental samples</taxon>
    </lineage>
</organism>
<dbReference type="GO" id="GO:0047753">
    <property type="term" value="F:choline-sulfatase activity"/>
    <property type="evidence" value="ECO:0007669"/>
    <property type="project" value="UniProtKB-EC"/>
</dbReference>
<evidence type="ECO:0000256" key="5">
    <source>
        <dbReference type="PIRSR" id="PIRSR036666-50"/>
    </source>
</evidence>
<dbReference type="Gene3D" id="3.40.720.10">
    <property type="entry name" value="Alkaline Phosphatase, subunit A"/>
    <property type="match status" value="1"/>
</dbReference>
<proteinExistence type="inferred from homology"/>
<evidence type="ECO:0000313" key="8">
    <source>
        <dbReference type="EMBL" id="CAA9534543.1"/>
    </source>
</evidence>
<accession>A0A6J4TX78</accession>
<dbReference type="EC" id="3.1.6.6" evidence="8"/>
<dbReference type="AlphaFoldDB" id="A0A6J4TX78"/>
<comment type="PTM">
    <text evidence="5">The conversion to 3-oxoalanine (also known as C-formylglycine, FGly), of a serine or cysteine residue in prokaryotes and of a cysteine residue in eukaryotes, is critical for catalytic activity.</text>
</comment>
<reference evidence="8" key="1">
    <citation type="submission" date="2020-02" db="EMBL/GenBank/DDBJ databases">
        <authorList>
            <person name="Meier V. D."/>
        </authorList>
    </citation>
    <scope>NUCLEOTIDE SEQUENCE</scope>
    <source>
        <strain evidence="8">AVDCRST_MAG59</strain>
    </source>
</reference>
<dbReference type="PROSITE" id="PS00149">
    <property type="entry name" value="SULFATASE_2"/>
    <property type="match status" value="1"/>
</dbReference>
<dbReference type="PANTHER" id="PTHR43108:SF8">
    <property type="entry name" value="SD21168P"/>
    <property type="match status" value="1"/>
</dbReference>
<dbReference type="InterPro" id="IPR012251">
    <property type="entry name" value="GlcNAc_6-SO4ase"/>
</dbReference>
<evidence type="ECO:0000256" key="2">
    <source>
        <dbReference type="ARBA" id="ARBA00022729"/>
    </source>
</evidence>
<comment type="similarity">
    <text evidence="1">Belongs to the sulfatase family.</text>
</comment>